<sequence>MGPSRIVDQFTATHCRKSARKNKKIEGKSNSDGRCPVPERMASRITKRSVGLTIQSKSKSIAQVWFRYPSKTTPKGGLHASLFDFQTVSFRCVLPRIQTPHLQTKCRLRGIFIFGRRGFLYGKRGLLSSIVLWVVGKGPG</sequence>
<accession>A0AAV4NQ19</accession>
<evidence type="ECO:0000313" key="2">
    <source>
        <dbReference type="EMBL" id="GIX85781.1"/>
    </source>
</evidence>
<reference evidence="2 3" key="1">
    <citation type="submission" date="2021-06" db="EMBL/GenBank/DDBJ databases">
        <title>Caerostris extrusa draft genome.</title>
        <authorList>
            <person name="Kono N."/>
            <person name="Arakawa K."/>
        </authorList>
    </citation>
    <scope>NUCLEOTIDE SEQUENCE [LARGE SCALE GENOMIC DNA]</scope>
</reference>
<evidence type="ECO:0000256" key="1">
    <source>
        <dbReference type="SAM" id="MobiDB-lite"/>
    </source>
</evidence>
<dbReference type="EMBL" id="BPLR01021092">
    <property type="protein sequence ID" value="GIX85781.1"/>
    <property type="molecule type" value="Genomic_DNA"/>
</dbReference>
<comment type="caution">
    <text evidence="2">The sequence shown here is derived from an EMBL/GenBank/DDBJ whole genome shotgun (WGS) entry which is preliminary data.</text>
</comment>
<dbReference type="Proteomes" id="UP001054945">
    <property type="component" value="Unassembled WGS sequence"/>
</dbReference>
<name>A0AAV4NQ19_CAEEX</name>
<proteinExistence type="predicted"/>
<protein>
    <submittedName>
        <fullName evidence="2">Uncharacterized protein</fullName>
    </submittedName>
</protein>
<keyword evidence="3" id="KW-1185">Reference proteome</keyword>
<organism evidence="2 3">
    <name type="scientific">Caerostris extrusa</name>
    <name type="common">Bark spider</name>
    <name type="synonym">Caerostris bankana</name>
    <dbReference type="NCBI Taxonomy" id="172846"/>
    <lineage>
        <taxon>Eukaryota</taxon>
        <taxon>Metazoa</taxon>
        <taxon>Ecdysozoa</taxon>
        <taxon>Arthropoda</taxon>
        <taxon>Chelicerata</taxon>
        <taxon>Arachnida</taxon>
        <taxon>Araneae</taxon>
        <taxon>Araneomorphae</taxon>
        <taxon>Entelegynae</taxon>
        <taxon>Araneoidea</taxon>
        <taxon>Araneidae</taxon>
        <taxon>Caerostris</taxon>
    </lineage>
</organism>
<evidence type="ECO:0000313" key="3">
    <source>
        <dbReference type="Proteomes" id="UP001054945"/>
    </source>
</evidence>
<gene>
    <name evidence="2" type="ORF">CEXT_542901</name>
</gene>
<dbReference type="AlphaFoldDB" id="A0AAV4NQ19"/>
<feature type="region of interest" description="Disordered" evidence="1">
    <location>
        <begin position="18"/>
        <end position="38"/>
    </location>
</feature>